<feature type="binding site" evidence="6">
    <location>
        <position position="276"/>
    </location>
    <ligand>
        <name>Ni(2+)</name>
        <dbReference type="ChEBI" id="CHEBI:49786"/>
        <label>2</label>
    </ligand>
</feature>
<dbReference type="Pfam" id="PF01979">
    <property type="entry name" value="Amidohydro_1"/>
    <property type="match status" value="1"/>
</dbReference>
<dbReference type="Proteomes" id="UP001595836">
    <property type="component" value="Unassembled WGS sequence"/>
</dbReference>
<feature type="binding site" description="via carbamate group" evidence="6">
    <location>
        <position position="221"/>
    </location>
    <ligand>
        <name>Ni(2+)</name>
        <dbReference type="ChEBI" id="CHEBI:49786"/>
        <label>2</label>
    </ligand>
</feature>
<keyword evidence="6 7" id="KW-0963">Cytoplasm</keyword>
<dbReference type="GO" id="GO:0009039">
    <property type="term" value="F:urease activity"/>
    <property type="evidence" value="ECO:0007669"/>
    <property type="project" value="UniProtKB-EC"/>
</dbReference>
<comment type="subcellular location">
    <subcellularLocation>
        <location evidence="6 7">Cytoplasm</location>
    </subcellularLocation>
</comment>
<gene>
    <name evidence="6" type="primary">ureC</name>
    <name evidence="10" type="ORF">ACFO7U_06710</name>
</gene>
<comment type="subunit">
    <text evidence="6">Heterotrimer of UreA (gamma), UreB (beta) and UreC (alpha) subunits. Three heterotrimers associate to form the active enzyme.</text>
</comment>
<dbReference type="InterPro" id="IPR017951">
    <property type="entry name" value="Urease_asu_c"/>
</dbReference>
<keyword evidence="4 6" id="KW-0378">Hydrolase</keyword>
<dbReference type="InterPro" id="IPR005848">
    <property type="entry name" value="Urease_asu"/>
</dbReference>
<comment type="pathway">
    <text evidence="1 6">Nitrogen metabolism; urea degradation; CO(2) and NH(3) from urea (urease route): step 1/1.</text>
</comment>
<dbReference type="InterPro" id="IPR032466">
    <property type="entry name" value="Metal_Hydrolase"/>
</dbReference>
<comment type="caution">
    <text evidence="10">The sequence shown here is derived from an EMBL/GenBank/DDBJ whole genome shotgun (WGS) entry which is preliminary data.</text>
</comment>
<dbReference type="EC" id="3.5.1.5" evidence="6"/>
<feature type="binding site" evidence="6">
    <location>
        <position position="364"/>
    </location>
    <ligand>
        <name>Ni(2+)</name>
        <dbReference type="ChEBI" id="CHEBI:49786"/>
        <label>1</label>
    </ligand>
</feature>
<accession>A0ABV9PPR1</accession>
<evidence type="ECO:0000256" key="5">
    <source>
        <dbReference type="ARBA" id="ARBA00047778"/>
    </source>
</evidence>
<dbReference type="PROSITE" id="PS51368">
    <property type="entry name" value="UREASE_3"/>
    <property type="match status" value="1"/>
</dbReference>
<dbReference type="Gene3D" id="3.20.20.140">
    <property type="entry name" value="Metal-dependent hydrolases"/>
    <property type="match status" value="1"/>
</dbReference>
<evidence type="ECO:0000256" key="1">
    <source>
        <dbReference type="ARBA" id="ARBA00004897"/>
    </source>
</evidence>
<evidence type="ECO:0000313" key="10">
    <source>
        <dbReference type="EMBL" id="MFC4754464.1"/>
    </source>
</evidence>
<feature type="active site" description="Proton donor" evidence="6 7">
    <location>
        <position position="324"/>
    </location>
</feature>
<dbReference type="RefSeq" id="WP_344992434.1">
    <property type="nucleotide sequence ID" value="NZ_BAABCD010000019.1"/>
</dbReference>
<dbReference type="InterPro" id="IPR011612">
    <property type="entry name" value="Urease_alpha_N_dom"/>
</dbReference>
<evidence type="ECO:0000256" key="7">
    <source>
        <dbReference type="PROSITE-ProRule" id="PRU00700"/>
    </source>
</evidence>
<evidence type="ECO:0000256" key="6">
    <source>
        <dbReference type="HAMAP-Rule" id="MF_01953"/>
    </source>
</evidence>
<feature type="binding site" evidence="6">
    <location>
        <position position="143"/>
    </location>
    <ligand>
        <name>Ni(2+)</name>
        <dbReference type="ChEBI" id="CHEBI:49786"/>
        <label>1</label>
    </ligand>
</feature>
<comment type="cofactor">
    <cofactor evidence="6">
        <name>Ni cation</name>
        <dbReference type="ChEBI" id="CHEBI:25516"/>
    </cofactor>
    <text evidence="6">Binds 2 nickel ions per subunit.</text>
</comment>
<dbReference type="InterPro" id="IPR006680">
    <property type="entry name" value="Amidohydro-rel"/>
</dbReference>
<comment type="similarity">
    <text evidence="6 8">Belongs to the metallo-dependent hydrolases superfamily. Urease alpha subunit family.</text>
</comment>
<dbReference type="Pfam" id="PF00449">
    <property type="entry name" value="Urease_alpha"/>
    <property type="match status" value="1"/>
</dbReference>
<sequence>MTVSSTSMTPAARVQLYGPTTGDLVRLGDTSLLAEVEKDYTHHGYELTVGAGKNMRDGEALSATVTSDDGGLDVVIQNALIIDAVQGIVKADIGIRHGRIVGIGKAGNPATMPGIDPDLVCGQNTTAISAQGCIVTAGAIESHGHMFSAEQSEHALAGGTTTLIGSSPGPVFDVGSGTAHVMGRYLQGTESSPVNFGLLARGGSDPAAVTHAVRAGAIAVKVHEDFGASPETINGSLIAADRHDFAVHLHTDSINEFGFAEDTINAIGDRTIHMYHVEGAGGGHAPDILSVVSYPNVIPGSTNPTNPFAWSALEEGVPMTLIGHQMDPRSEADVAFAEGRIRPQTMSAEDLLHDIGAISIFGSDTQGMGRLAENVANSWQLASVMREYRGRLPEETTVRADNERIKRYIAKTTINPAVAVGIDRHVGSIQPGRMADLVIWPFESFGVKPSQVVKAGMVVWAKMGDAAGSLMMTEPQIQRSMWGGRGSAKKHVSAVFVSDIVARSGSLEPFGLTKAIHPITSTRHLRKSDMVLNDALPDVRVDPRTFDVSVNGEKLEVHSFDERPLTRKYMLR</sequence>
<keyword evidence="3 6" id="KW-0479">Metal-binding</keyword>
<dbReference type="PANTHER" id="PTHR43440:SF1">
    <property type="entry name" value="UREASE"/>
    <property type="match status" value="1"/>
</dbReference>
<evidence type="ECO:0000256" key="3">
    <source>
        <dbReference type="ARBA" id="ARBA00022723"/>
    </source>
</evidence>
<dbReference type="PRINTS" id="PR01752">
    <property type="entry name" value="UREASE"/>
</dbReference>
<feature type="binding site" evidence="6">
    <location>
        <position position="250"/>
    </location>
    <ligand>
        <name>Ni(2+)</name>
        <dbReference type="ChEBI" id="CHEBI:49786"/>
        <label>2</label>
    </ligand>
</feature>
<reference evidence="11" key="1">
    <citation type="journal article" date="2019" name="Int. J. Syst. Evol. Microbiol.">
        <title>The Global Catalogue of Microorganisms (GCM) 10K type strain sequencing project: providing services to taxonomists for standard genome sequencing and annotation.</title>
        <authorList>
            <consortium name="The Broad Institute Genomics Platform"/>
            <consortium name="The Broad Institute Genome Sequencing Center for Infectious Disease"/>
            <person name="Wu L."/>
            <person name="Ma J."/>
        </authorList>
    </citation>
    <scope>NUCLEOTIDE SEQUENCE [LARGE SCALE GENOMIC DNA]</scope>
    <source>
        <strain evidence="11">JCM 11882</strain>
    </source>
</reference>
<evidence type="ECO:0000256" key="4">
    <source>
        <dbReference type="ARBA" id="ARBA00022801"/>
    </source>
</evidence>
<proteinExistence type="inferred from homology"/>
<feature type="binding site" evidence="6 7">
    <location>
        <position position="223"/>
    </location>
    <ligand>
        <name>substrate</name>
    </ligand>
</feature>
<dbReference type="InterPro" id="IPR050112">
    <property type="entry name" value="Urease_alpha_subunit"/>
</dbReference>
<feature type="modified residue" description="N6-carboxylysine" evidence="6">
    <location>
        <position position="221"/>
    </location>
</feature>
<feature type="binding site" description="via carbamate group" evidence="6">
    <location>
        <position position="221"/>
    </location>
    <ligand>
        <name>Ni(2+)</name>
        <dbReference type="ChEBI" id="CHEBI:49786"/>
        <label>1</label>
    </ligand>
</feature>
<dbReference type="SUPFAM" id="SSF51338">
    <property type="entry name" value="Composite domain of metallo-dependent hydrolases"/>
    <property type="match status" value="1"/>
</dbReference>
<dbReference type="EMBL" id="JBHSHP010000018">
    <property type="protein sequence ID" value="MFC4754464.1"/>
    <property type="molecule type" value="Genomic_DNA"/>
</dbReference>
<evidence type="ECO:0000256" key="2">
    <source>
        <dbReference type="ARBA" id="ARBA00022596"/>
    </source>
</evidence>
<comment type="PTM">
    <text evidence="6">Carboxylation allows a single lysine to coordinate two nickel ions.</text>
</comment>
<name>A0ABV9PPR1_9ACTN</name>
<dbReference type="HAMAP" id="MF_01953">
    <property type="entry name" value="Urease_alpha"/>
    <property type="match status" value="1"/>
</dbReference>
<keyword evidence="11" id="KW-1185">Reference proteome</keyword>
<dbReference type="NCBIfam" id="NF009686">
    <property type="entry name" value="PRK13207.1"/>
    <property type="match status" value="1"/>
</dbReference>
<dbReference type="InterPro" id="IPR011059">
    <property type="entry name" value="Metal-dep_hydrolase_composite"/>
</dbReference>
<keyword evidence="2 6" id="KW-0533">Nickel</keyword>
<feature type="domain" description="Urease" evidence="9">
    <location>
        <begin position="138"/>
        <end position="572"/>
    </location>
</feature>
<dbReference type="SUPFAM" id="SSF51556">
    <property type="entry name" value="Metallo-dependent hydrolases"/>
    <property type="match status" value="1"/>
</dbReference>
<evidence type="ECO:0000259" key="9">
    <source>
        <dbReference type="PROSITE" id="PS51368"/>
    </source>
</evidence>
<evidence type="ECO:0000256" key="8">
    <source>
        <dbReference type="RuleBase" id="RU004158"/>
    </source>
</evidence>
<evidence type="ECO:0000313" key="11">
    <source>
        <dbReference type="Proteomes" id="UP001595836"/>
    </source>
</evidence>
<protein>
    <recommendedName>
        <fullName evidence="6">Urease subunit alpha</fullName>
        <ecNumber evidence="6">3.5.1.5</ecNumber>
    </recommendedName>
    <alternativeName>
        <fullName evidence="6">Urea amidohydrolase subunit alpha</fullName>
    </alternativeName>
</protein>
<comment type="catalytic activity">
    <reaction evidence="5 6">
        <text>urea + 2 H2O + H(+) = hydrogencarbonate + 2 NH4(+)</text>
        <dbReference type="Rhea" id="RHEA:20557"/>
        <dbReference type="ChEBI" id="CHEBI:15377"/>
        <dbReference type="ChEBI" id="CHEBI:15378"/>
        <dbReference type="ChEBI" id="CHEBI:16199"/>
        <dbReference type="ChEBI" id="CHEBI:17544"/>
        <dbReference type="ChEBI" id="CHEBI:28938"/>
        <dbReference type="EC" id="3.5.1.5"/>
    </reaction>
</comment>
<dbReference type="Gene3D" id="2.30.40.10">
    <property type="entry name" value="Urease, subunit C, domain 1"/>
    <property type="match status" value="1"/>
</dbReference>
<feature type="binding site" evidence="6">
    <location>
        <position position="145"/>
    </location>
    <ligand>
        <name>Ni(2+)</name>
        <dbReference type="ChEBI" id="CHEBI:49786"/>
        <label>1</label>
    </ligand>
</feature>
<organism evidence="10 11">
    <name type="scientific">Dietzia aurantiaca</name>
    <dbReference type="NCBI Taxonomy" id="983873"/>
    <lineage>
        <taxon>Bacteria</taxon>
        <taxon>Bacillati</taxon>
        <taxon>Actinomycetota</taxon>
        <taxon>Actinomycetes</taxon>
        <taxon>Mycobacteriales</taxon>
        <taxon>Dietziaceae</taxon>
        <taxon>Dietzia</taxon>
    </lineage>
</organism>
<dbReference type="PANTHER" id="PTHR43440">
    <property type="entry name" value="UREASE"/>
    <property type="match status" value="1"/>
</dbReference>